<reference evidence="2" key="2">
    <citation type="submission" date="2021-01" db="UniProtKB">
        <authorList>
            <consortium name="EnsemblMetazoa"/>
        </authorList>
    </citation>
    <scope>IDENTIFICATION</scope>
</reference>
<feature type="compositionally biased region" description="Basic residues" evidence="1">
    <location>
        <begin position="111"/>
        <end position="129"/>
    </location>
</feature>
<reference evidence="3" key="1">
    <citation type="submission" date="2015-02" db="EMBL/GenBank/DDBJ databases">
        <title>Genome sequencing for Strongylocentrotus purpuratus.</title>
        <authorList>
            <person name="Murali S."/>
            <person name="Liu Y."/>
            <person name="Vee V."/>
            <person name="English A."/>
            <person name="Wang M."/>
            <person name="Skinner E."/>
            <person name="Han Y."/>
            <person name="Muzny D.M."/>
            <person name="Worley K.C."/>
            <person name="Gibbs R.A."/>
        </authorList>
    </citation>
    <scope>NUCLEOTIDE SEQUENCE</scope>
</reference>
<feature type="compositionally biased region" description="Basic and acidic residues" evidence="1">
    <location>
        <begin position="1"/>
        <end position="10"/>
    </location>
</feature>
<proteinExistence type="predicted"/>
<feature type="compositionally biased region" description="Low complexity" evidence="1">
    <location>
        <begin position="244"/>
        <end position="264"/>
    </location>
</feature>
<dbReference type="KEGG" id="spu:105442481"/>
<evidence type="ECO:0000313" key="3">
    <source>
        <dbReference type="Proteomes" id="UP000007110"/>
    </source>
</evidence>
<feature type="compositionally biased region" description="Polar residues" evidence="1">
    <location>
        <begin position="475"/>
        <end position="485"/>
    </location>
</feature>
<feature type="compositionally biased region" description="Basic residues" evidence="1">
    <location>
        <begin position="454"/>
        <end position="472"/>
    </location>
</feature>
<accession>A0A7M7MZC5</accession>
<feature type="region of interest" description="Disordered" evidence="1">
    <location>
        <begin position="209"/>
        <end position="507"/>
    </location>
</feature>
<protein>
    <submittedName>
        <fullName evidence="2">Uncharacterized protein</fullName>
    </submittedName>
</protein>
<dbReference type="InParanoid" id="A0A7M7MZC5"/>
<feature type="compositionally biased region" description="Pro residues" evidence="1">
    <location>
        <begin position="315"/>
        <end position="328"/>
    </location>
</feature>
<dbReference type="RefSeq" id="XP_030828876.1">
    <property type="nucleotide sequence ID" value="XM_030973016.1"/>
</dbReference>
<evidence type="ECO:0000256" key="1">
    <source>
        <dbReference type="SAM" id="MobiDB-lite"/>
    </source>
</evidence>
<dbReference type="Proteomes" id="UP000007110">
    <property type="component" value="Unassembled WGS sequence"/>
</dbReference>
<feature type="compositionally biased region" description="Polar residues" evidence="1">
    <location>
        <begin position="230"/>
        <end position="239"/>
    </location>
</feature>
<feature type="compositionally biased region" description="Pro residues" evidence="1">
    <location>
        <begin position="265"/>
        <end position="276"/>
    </location>
</feature>
<dbReference type="AlphaFoldDB" id="A0A7M7MZC5"/>
<organism evidence="2 3">
    <name type="scientific">Strongylocentrotus purpuratus</name>
    <name type="common">Purple sea urchin</name>
    <dbReference type="NCBI Taxonomy" id="7668"/>
    <lineage>
        <taxon>Eukaryota</taxon>
        <taxon>Metazoa</taxon>
        <taxon>Echinodermata</taxon>
        <taxon>Eleutherozoa</taxon>
        <taxon>Echinozoa</taxon>
        <taxon>Echinoidea</taxon>
        <taxon>Euechinoidea</taxon>
        <taxon>Echinacea</taxon>
        <taxon>Camarodonta</taxon>
        <taxon>Echinidea</taxon>
        <taxon>Strongylocentrotidae</taxon>
        <taxon>Strongylocentrotus</taxon>
    </lineage>
</organism>
<sequence>MVHPRKEREAPLPPVPSAPIVSQNNAPMTPETVAPQASATTTTSTFVTTTPLQQPPLGPRPPTGPKKNNMRNRGRPVDWKRNSGMVDISPEKPEHQKRPSTSKPDGNSRHTTNKVHRTTQKSARQRLKTKPSDAQTVQQSRAMKSHPPAQPKHDRLLFKRPQISNTEMIYPTIDHGKIMDQQDDQSVEEETYDYMHGEEIFIFDMDLGEDDDAMNDGKKPAKATCEASRAPSSEQNNAPMTPETVAPQASATTTASTFVTTTPLQQPPLGPRPPTGPKKNNIRNRGRPVDWKRNSGMVDISPEKPELISFDVPPVLAPRPPVQAPRPPVLASRPPTSKPDGNRKHANLAPRNPTSKPDGNRRHANLAPRPPTSKPDGNRKHANLAARPPTSKPDGNRRHANLAPRPPTSKPDGNRKHANLAPRHPTSKPDGNRRNANPAPRPPTSKPDGNSKHTTNKFHRTTQKSARQRQKTKPSDAQTVQQSRAMKSHPPAQPKHDRLLFKRPQISNTEMIYPTTDHGTIMGRQDDQSVQEETYDYMHGEEIFIFDMDLGEDDDAMNDGKKPAQVTVDASRAPSNEKPTKVTF</sequence>
<name>A0A7M7MZC5_STRPU</name>
<dbReference type="EnsemblMetazoa" id="XM_030973016">
    <property type="protein sequence ID" value="XP_030828876"/>
    <property type="gene ID" value="LOC105442481"/>
</dbReference>
<feature type="region of interest" description="Disordered" evidence="1">
    <location>
        <begin position="1"/>
        <end position="162"/>
    </location>
</feature>
<feature type="compositionally biased region" description="Polar residues" evidence="1">
    <location>
        <begin position="132"/>
        <end position="142"/>
    </location>
</feature>
<evidence type="ECO:0000313" key="2">
    <source>
        <dbReference type="EnsemblMetazoa" id="XP_030828876"/>
    </source>
</evidence>
<feature type="region of interest" description="Disordered" evidence="1">
    <location>
        <begin position="554"/>
        <end position="584"/>
    </location>
</feature>
<feature type="compositionally biased region" description="Pro residues" evidence="1">
    <location>
        <begin position="53"/>
        <end position="64"/>
    </location>
</feature>
<feature type="compositionally biased region" description="Low complexity" evidence="1">
    <location>
        <begin position="32"/>
        <end position="52"/>
    </location>
</feature>
<dbReference type="GeneID" id="105442481"/>
<keyword evidence="3" id="KW-1185">Reference proteome</keyword>